<feature type="domain" description="p-hydroxybenzoic acid efflux pump subunit AaeA-like beta-barrel" evidence="7">
    <location>
        <begin position="250"/>
        <end position="341"/>
    </location>
</feature>
<keyword evidence="4" id="KW-0472">Membrane</keyword>
<dbReference type="AlphaFoldDB" id="A0A167VA19"/>
<evidence type="ECO:0000313" key="9">
    <source>
        <dbReference type="Proteomes" id="UP000077164"/>
    </source>
</evidence>
<keyword evidence="2" id="KW-0812">Transmembrane</keyword>
<evidence type="ECO:0000256" key="2">
    <source>
        <dbReference type="ARBA" id="ARBA00022692"/>
    </source>
</evidence>
<dbReference type="Pfam" id="PF25917">
    <property type="entry name" value="BSH_RND"/>
    <property type="match status" value="1"/>
</dbReference>
<keyword evidence="5" id="KW-0732">Signal</keyword>
<comment type="caution">
    <text evidence="8">The sequence shown here is derived from an EMBL/GenBank/DDBJ whole genome shotgun (WGS) entry which is preliminary data.</text>
</comment>
<evidence type="ECO:0000256" key="1">
    <source>
        <dbReference type="ARBA" id="ARBA00004167"/>
    </source>
</evidence>
<evidence type="ECO:0000256" key="3">
    <source>
        <dbReference type="ARBA" id="ARBA00022989"/>
    </source>
</evidence>
<feature type="domain" description="Multidrug resistance protein MdtA-like barrel-sandwich hybrid" evidence="6">
    <location>
        <begin position="37"/>
        <end position="244"/>
    </location>
</feature>
<dbReference type="GO" id="GO:0016020">
    <property type="term" value="C:membrane"/>
    <property type="evidence" value="ECO:0007669"/>
    <property type="project" value="UniProtKB-SubCell"/>
</dbReference>
<dbReference type="PROSITE" id="PS51257">
    <property type="entry name" value="PROKAR_LIPOPROTEIN"/>
    <property type="match status" value="1"/>
</dbReference>
<dbReference type="OrthoDB" id="9811754at2"/>
<dbReference type="InterPro" id="IPR050739">
    <property type="entry name" value="MFP"/>
</dbReference>
<evidence type="ECO:0008006" key="10">
    <source>
        <dbReference type="Google" id="ProtNLM"/>
    </source>
</evidence>
<dbReference type="Gene3D" id="2.40.30.170">
    <property type="match status" value="1"/>
</dbReference>
<gene>
    <name evidence="8" type="ORF">FBFR_13310</name>
</gene>
<dbReference type="Gene3D" id="2.40.50.100">
    <property type="match status" value="1"/>
</dbReference>
<name>A0A167VA19_9FLAO</name>
<dbReference type="Proteomes" id="UP000077164">
    <property type="component" value="Unassembled WGS sequence"/>
</dbReference>
<dbReference type="STRING" id="249352.SAMN05444395_1179"/>
<reference evidence="8 9" key="1">
    <citation type="submission" date="2016-03" db="EMBL/GenBank/DDBJ databases">
        <title>Draft genome sequence of Flavobacterium fryxellicola DSM 16209.</title>
        <authorList>
            <person name="Shin S.-K."/>
            <person name="Yi H."/>
        </authorList>
    </citation>
    <scope>NUCLEOTIDE SEQUENCE [LARGE SCALE GENOMIC DNA]</scope>
    <source>
        <strain evidence="8 9">DSM 16209</strain>
    </source>
</reference>
<accession>A0A167VA19</accession>
<feature type="signal peptide" evidence="5">
    <location>
        <begin position="1"/>
        <end position="18"/>
    </location>
</feature>
<dbReference type="PRINTS" id="PR01490">
    <property type="entry name" value="RTXTOXIND"/>
</dbReference>
<comment type="subcellular location">
    <subcellularLocation>
        <location evidence="1">Membrane</location>
        <topology evidence="1">Single-pass membrane protein</topology>
    </subcellularLocation>
</comment>
<organism evidence="8 9">
    <name type="scientific">Flavobacterium fryxellicola</name>
    <dbReference type="NCBI Taxonomy" id="249352"/>
    <lineage>
        <taxon>Bacteria</taxon>
        <taxon>Pseudomonadati</taxon>
        <taxon>Bacteroidota</taxon>
        <taxon>Flavobacteriia</taxon>
        <taxon>Flavobacteriales</taxon>
        <taxon>Flavobacteriaceae</taxon>
        <taxon>Flavobacterium</taxon>
    </lineage>
</organism>
<protein>
    <recommendedName>
        <fullName evidence="10">Secretion protein HlyD</fullName>
    </recommendedName>
</protein>
<dbReference type="GO" id="GO:0055085">
    <property type="term" value="P:transmembrane transport"/>
    <property type="evidence" value="ECO:0007669"/>
    <property type="project" value="InterPro"/>
</dbReference>
<dbReference type="InterPro" id="IPR058625">
    <property type="entry name" value="MdtA-like_BSH"/>
</dbReference>
<evidence type="ECO:0000259" key="6">
    <source>
        <dbReference type="Pfam" id="PF25917"/>
    </source>
</evidence>
<proteinExistence type="predicted"/>
<dbReference type="Pfam" id="PF25963">
    <property type="entry name" value="Beta-barrel_AAEA"/>
    <property type="match status" value="1"/>
</dbReference>
<keyword evidence="9" id="KW-1185">Reference proteome</keyword>
<dbReference type="SUPFAM" id="SSF111369">
    <property type="entry name" value="HlyD-like secretion proteins"/>
    <property type="match status" value="2"/>
</dbReference>
<evidence type="ECO:0000259" key="7">
    <source>
        <dbReference type="Pfam" id="PF25963"/>
    </source>
</evidence>
<dbReference type="PANTHER" id="PTHR30386:SF26">
    <property type="entry name" value="TRANSPORT PROTEIN COMB"/>
    <property type="match status" value="1"/>
</dbReference>
<keyword evidence="3" id="KW-1133">Transmembrane helix</keyword>
<dbReference type="Gene3D" id="1.10.287.470">
    <property type="entry name" value="Helix hairpin bin"/>
    <property type="match status" value="2"/>
</dbReference>
<dbReference type="PANTHER" id="PTHR30386">
    <property type="entry name" value="MEMBRANE FUSION SUBUNIT OF EMRAB-TOLC MULTIDRUG EFFLUX PUMP"/>
    <property type="match status" value="1"/>
</dbReference>
<sequence length="344" mass="36848">MKNIKTLVLLFIATFAIGCGGKQKTDNAQLETNISPVIPKINSTIISVLVEDNQAVKEGDILIQLDNANYKIAVQQAEVALALAKQNVTLSKSNKNTAASSVSSVQAATSSANAGVEAARVRVDVITKNYIRFKNLLEQNSVTQQQFDGVKAEKEATEAQLKIALGQAQASKYQVATSQSAVTSSDNGISIAELAIKQAENNLEAAKLQLSYCMITAPCDGIVSKKVAQKGQVVSIGQPLMAITNNNKIWVVANFKETQVAEMKVGQDVTIEIDAYDDKEFSGKVQSFSQATGSKFSLLPADNATGNFVKVTQRIPVKIVFTEKSNNDFPLRAGMSVTVAVKTK</sequence>
<dbReference type="RefSeq" id="WP_066082159.1">
    <property type="nucleotide sequence ID" value="NZ_FRDK01000017.1"/>
</dbReference>
<feature type="chain" id="PRO_5007893379" description="Secretion protein HlyD" evidence="5">
    <location>
        <begin position="19"/>
        <end position="344"/>
    </location>
</feature>
<dbReference type="EMBL" id="LVJE01000034">
    <property type="protein sequence ID" value="OAB26211.1"/>
    <property type="molecule type" value="Genomic_DNA"/>
</dbReference>
<evidence type="ECO:0000256" key="5">
    <source>
        <dbReference type="SAM" id="SignalP"/>
    </source>
</evidence>
<evidence type="ECO:0000313" key="8">
    <source>
        <dbReference type="EMBL" id="OAB26211.1"/>
    </source>
</evidence>
<evidence type="ECO:0000256" key="4">
    <source>
        <dbReference type="ARBA" id="ARBA00023136"/>
    </source>
</evidence>
<dbReference type="InterPro" id="IPR058634">
    <property type="entry name" value="AaeA-lik-b-barrel"/>
</dbReference>